<dbReference type="PROSITE" id="PS51286">
    <property type="entry name" value="RAP"/>
    <property type="match status" value="1"/>
</dbReference>
<dbReference type="PANTHER" id="PTHR21228">
    <property type="entry name" value="FAST LEU-RICH DOMAIN-CONTAINING"/>
    <property type="match status" value="1"/>
</dbReference>
<gene>
    <name evidence="4" type="ORF">NP493_702g05028</name>
</gene>
<dbReference type="AlphaFoldDB" id="A0AAD9NML4"/>
<dbReference type="EMBL" id="JAODUO010000702">
    <property type="protein sequence ID" value="KAK2175867.1"/>
    <property type="molecule type" value="Genomic_DNA"/>
</dbReference>
<proteinExistence type="predicted"/>
<dbReference type="GO" id="GO:0035770">
    <property type="term" value="C:ribonucleoprotein granule"/>
    <property type="evidence" value="ECO:0007669"/>
    <property type="project" value="TreeGrafter"/>
</dbReference>
<evidence type="ECO:0000259" key="3">
    <source>
        <dbReference type="PROSITE" id="PS51286"/>
    </source>
</evidence>
<dbReference type="Proteomes" id="UP001209878">
    <property type="component" value="Unassembled WGS sequence"/>
</dbReference>
<reference evidence="4" key="1">
    <citation type="journal article" date="2023" name="Mol. Biol. Evol.">
        <title>Third-Generation Sequencing Reveals the Adaptive Role of the Epigenome in Three Deep-Sea Polychaetes.</title>
        <authorList>
            <person name="Perez M."/>
            <person name="Aroh O."/>
            <person name="Sun Y."/>
            <person name="Lan Y."/>
            <person name="Juniper S.K."/>
            <person name="Young C.R."/>
            <person name="Angers B."/>
            <person name="Qian P.Y."/>
        </authorList>
    </citation>
    <scope>NUCLEOTIDE SEQUENCE</scope>
    <source>
        <strain evidence="4">R07B-5</strain>
    </source>
</reference>
<dbReference type="InterPro" id="IPR050870">
    <property type="entry name" value="FAST_kinase"/>
</dbReference>
<keyword evidence="5" id="KW-1185">Reference proteome</keyword>
<evidence type="ECO:0000256" key="1">
    <source>
        <dbReference type="ARBA" id="ARBA00004173"/>
    </source>
</evidence>
<keyword evidence="2" id="KW-0496">Mitochondrion</keyword>
<name>A0AAD9NML4_RIDPI</name>
<dbReference type="Pfam" id="PF08373">
    <property type="entry name" value="RAP"/>
    <property type="match status" value="1"/>
</dbReference>
<evidence type="ECO:0000256" key="2">
    <source>
        <dbReference type="ARBA" id="ARBA00023128"/>
    </source>
</evidence>
<comment type="subcellular location">
    <subcellularLocation>
        <location evidence="1">Mitochondrion</location>
    </subcellularLocation>
</comment>
<dbReference type="SMART" id="SM00952">
    <property type="entry name" value="RAP"/>
    <property type="match status" value="1"/>
</dbReference>
<dbReference type="GO" id="GO:0000963">
    <property type="term" value="P:mitochondrial RNA processing"/>
    <property type="evidence" value="ECO:0007669"/>
    <property type="project" value="TreeGrafter"/>
</dbReference>
<protein>
    <recommendedName>
        <fullName evidence="3">RAP domain-containing protein</fullName>
    </recommendedName>
</protein>
<evidence type="ECO:0000313" key="5">
    <source>
        <dbReference type="Proteomes" id="UP001209878"/>
    </source>
</evidence>
<accession>A0AAD9NML4</accession>
<dbReference type="PANTHER" id="PTHR21228:SF40">
    <property type="entry name" value="LD45607P"/>
    <property type="match status" value="1"/>
</dbReference>
<evidence type="ECO:0000313" key="4">
    <source>
        <dbReference type="EMBL" id="KAK2175867.1"/>
    </source>
</evidence>
<dbReference type="GO" id="GO:0005759">
    <property type="term" value="C:mitochondrial matrix"/>
    <property type="evidence" value="ECO:0007669"/>
    <property type="project" value="TreeGrafter"/>
</dbReference>
<organism evidence="4 5">
    <name type="scientific">Ridgeia piscesae</name>
    <name type="common">Tubeworm</name>
    <dbReference type="NCBI Taxonomy" id="27915"/>
    <lineage>
        <taxon>Eukaryota</taxon>
        <taxon>Metazoa</taxon>
        <taxon>Spiralia</taxon>
        <taxon>Lophotrochozoa</taxon>
        <taxon>Annelida</taxon>
        <taxon>Polychaeta</taxon>
        <taxon>Sedentaria</taxon>
        <taxon>Canalipalpata</taxon>
        <taxon>Sabellida</taxon>
        <taxon>Siboglinidae</taxon>
        <taxon>Ridgeia</taxon>
    </lineage>
</organism>
<feature type="domain" description="RAP" evidence="3">
    <location>
        <begin position="575"/>
        <end position="634"/>
    </location>
</feature>
<dbReference type="GO" id="GO:0003723">
    <property type="term" value="F:RNA binding"/>
    <property type="evidence" value="ECO:0007669"/>
    <property type="project" value="TreeGrafter"/>
</dbReference>
<sequence length="650" mass="74598">MSQPALRTCVRTFSRSMRQKLLESTSTAAMRHSSRGCSSKNSVLTQTALLLQDGLEFHELPMVIRRMTAAEFPFSSMAYTGAEVHKATDQDEAFRSQLRDCIHAQQVFHLLEVPGEKVTQYSAVFALQRMAQLQEHSATDIESFLQKAILRELWETATSDIHGLTSEALISLVRCYLSLTSYNQKYVDCINEEVERRIGDATFAVPELCALVELLSVSPQGSQDLIDNLWVHLGSRYKEIDHETVPEVYRVLEYVTPQHKYLLRVLDHQLRNCWWKLQSSDVATVMKTMVLINRHSISTLTSFGKWLFMNIHDVNDSELKSILAAYTHFHYSDPNITKALERYVKAKVLHMDKTLVAMVMDHCASRRYLSPIIFNAVARDFQTNGHKYEPHEILYVLRPFGQLNYLPPNATGLFLKVEDVLQQKFSQLNAAAIVELLASFVCIERFPINFVSKVFTPHFLARITAITDEKLKQKAGRHLLELQAGIILEFPKQSIQYVDRDSLGPISLIWFEGRRFKFHQEVGHILVDLLGPECVNNIVVVKNTPHLIDYEITVDTDRCAIPTKMSEEITPNHKLALVSVMPEHYCVNTRHLLGEYAMKKRHLAKRGYTVIEMQYEDFVWKSKGQDGRLQYLRQLLKPYVQLPSATEVEP</sequence>
<dbReference type="Pfam" id="PF06743">
    <property type="entry name" value="FAST_1"/>
    <property type="match status" value="1"/>
</dbReference>
<dbReference type="GO" id="GO:0044528">
    <property type="term" value="P:regulation of mitochondrial mRNA stability"/>
    <property type="evidence" value="ECO:0007669"/>
    <property type="project" value="InterPro"/>
</dbReference>
<dbReference type="InterPro" id="IPR013584">
    <property type="entry name" value="RAP"/>
</dbReference>
<comment type="caution">
    <text evidence="4">The sequence shown here is derived from an EMBL/GenBank/DDBJ whole genome shotgun (WGS) entry which is preliminary data.</text>
</comment>
<dbReference type="InterPro" id="IPR010622">
    <property type="entry name" value="FAST_Leu-rich"/>
</dbReference>